<comment type="caution">
    <text evidence="1">The sequence shown here is derived from an EMBL/GenBank/DDBJ whole genome shotgun (WGS) entry which is preliminary data.</text>
</comment>
<protein>
    <submittedName>
        <fullName evidence="1">Uncharacterized protein</fullName>
    </submittedName>
</protein>
<proteinExistence type="predicted"/>
<sequence>MCRCVEKMSDVETRSPLETFSGEGGEGEGGGDGESTAVACPSPGSEDDAGGEKRAVANSIFQACTAYRQNLVNQLQADVVSYKATVLALGAAFGFLVLCVSVVVFVIYSLWDGGDRNEASAKDDNKSGLFVLDLPHPDGSIGKEFDLYGSARAFAEDLFLDEEASPQEPKNASGLEDSYLNVLDAI</sequence>
<evidence type="ECO:0000313" key="2">
    <source>
        <dbReference type="Proteomes" id="UP000821845"/>
    </source>
</evidence>
<evidence type="ECO:0000313" key="1">
    <source>
        <dbReference type="EMBL" id="KAH6935042.1"/>
    </source>
</evidence>
<organism evidence="1 2">
    <name type="scientific">Hyalomma asiaticum</name>
    <name type="common">Tick</name>
    <dbReference type="NCBI Taxonomy" id="266040"/>
    <lineage>
        <taxon>Eukaryota</taxon>
        <taxon>Metazoa</taxon>
        <taxon>Ecdysozoa</taxon>
        <taxon>Arthropoda</taxon>
        <taxon>Chelicerata</taxon>
        <taxon>Arachnida</taxon>
        <taxon>Acari</taxon>
        <taxon>Parasitiformes</taxon>
        <taxon>Ixodida</taxon>
        <taxon>Ixodoidea</taxon>
        <taxon>Ixodidae</taxon>
        <taxon>Hyalomminae</taxon>
        <taxon>Hyalomma</taxon>
    </lineage>
</organism>
<accession>A0ACB7SIS1</accession>
<reference evidence="1" key="1">
    <citation type="submission" date="2020-05" db="EMBL/GenBank/DDBJ databases">
        <title>Large-scale comparative analyses of tick genomes elucidate their genetic diversity and vector capacities.</title>
        <authorList>
            <person name="Jia N."/>
            <person name="Wang J."/>
            <person name="Shi W."/>
            <person name="Du L."/>
            <person name="Sun Y."/>
            <person name="Zhan W."/>
            <person name="Jiang J."/>
            <person name="Wang Q."/>
            <person name="Zhang B."/>
            <person name="Ji P."/>
            <person name="Sakyi L.B."/>
            <person name="Cui X."/>
            <person name="Yuan T."/>
            <person name="Jiang B."/>
            <person name="Yang W."/>
            <person name="Lam T.T.-Y."/>
            <person name="Chang Q."/>
            <person name="Ding S."/>
            <person name="Wang X."/>
            <person name="Zhu J."/>
            <person name="Ruan X."/>
            <person name="Zhao L."/>
            <person name="Wei J."/>
            <person name="Que T."/>
            <person name="Du C."/>
            <person name="Cheng J."/>
            <person name="Dai P."/>
            <person name="Han X."/>
            <person name="Huang E."/>
            <person name="Gao Y."/>
            <person name="Liu J."/>
            <person name="Shao H."/>
            <person name="Ye R."/>
            <person name="Li L."/>
            <person name="Wei W."/>
            <person name="Wang X."/>
            <person name="Wang C."/>
            <person name="Yang T."/>
            <person name="Huo Q."/>
            <person name="Li W."/>
            <person name="Guo W."/>
            <person name="Chen H."/>
            <person name="Zhou L."/>
            <person name="Ni X."/>
            <person name="Tian J."/>
            <person name="Zhou Y."/>
            <person name="Sheng Y."/>
            <person name="Liu T."/>
            <person name="Pan Y."/>
            <person name="Xia L."/>
            <person name="Li J."/>
            <person name="Zhao F."/>
            <person name="Cao W."/>
        </authorList>
    </citation>
    <scope>NUCLEOTIDE SEQUENCE</scope>
    <source>
        <strain evidence="1">Hyas-2018</strain>
    </source>
</reference>
<name>A0ACB7SIS1_HYAAI</name>
<dbReference type="Proteomes" id="UP000821845">
    <property type="component" value="Chromosome 3"/>
</dbReference>
<dbReference type="EMBL" id="CM023483">
    <property type="protein sequence ID" value="KAH6935042.1"/>
    <property type="molecule type" value="Genomic_DNA"/>
</dbReference>
<gene>
    <name evidence="1" type="ORF">HPB50_002997</name>
</gene>
<keyword evidence="2" id="KW-1185">Reference proteome</keyword>